<name>A0A6A6L8B0_HEVBR</name>
<comment type="subcellular location">
    <subcellularLocation>
        <location evidence="2">Cell membrane</location>
    </subcellularLocation>
    <subcellularLocation>
        <location evidence="1">Membrane</location>
        <topology evidence="1">Single-pass membrane protein</topology>
    </subcellularLocation>
</comment>
<dbReference type="InterPro" id="IPR003591">
    <property type="entry name" value="Leu-rich_rpt_typical-subtyp"/>
</dbReference>
<dbReference type="PANTHER" id="PTHR48060">
    <property type="entry name" value="DNA DAMAGE-REPAIR/TOLERATION PROTEIN DRT100"/>
    <property type="match status" value="1"/>
</dbReference>
<dbReference type="SMART" id="SM00369">
    <property type="entry name" value="LRR_TYP"/>
    <property type="match status" value="7"/>
</dbReference>
<evidence type="ECO:0000256" key="10">
    <source>
        <dbReference type="SAM" id="Phobius"/>
    </source>
</evidence>
<dbReference type="AlphaFoldDB" id="A0A6A6L8B0"/>
<evidence type="ECO:0000256" key="4">
    <source>
        <dbReference type="ARBA" id="ARBA00022614"/>
    </source>
</evidence>
<dbReference type="InterPro" id="IPR032675">
    <property type="entry name" value="LRR_dom_sf"/>
</dbReference>
<dbReference type="FunFam" id="3.80.10.10:FF:000299">
    <property type="entry name" value="Piriformospora indica-insensitive protein 2"/>
    <property type="match status" value="1"/>
</dbReference>
<accession>A0A6A6L8B0</accession>
<comment type="caution">
    <text evidence="11">The sequence shown here is derived from an EMBL/GenBank/DDBJ whole genome shotgun (WGS) entry which is preliminary data.</text>
</comment>
<dbReference type="PANTHER" id="PTHR48060:SF21">
    <property type="entry name" value="L DOMAIN-LIKE PROTEIN"/>
    <property type="match status" value="1"/>
</dbReference>
<organism evidence="11 12">
    <name type="scientific">Hevea brasiliensis</name>
    <name type="common">Para rubber tree</name>
    <name type="synonym">Siphonia brasiliensis</name>
    <dbReference type="NCBI Taxonomy" id="3981"/>
    <lineage>
        <taxon>Eukaryota</taxon>
        <taxon>Viridiplantae</taxon>
        <taxon>Streptophyta</taxon>
        <taxon>Embryophyta</taxon>
        <taxon>Tracheophyta</taxon>
        <taxon>Spermatophyta</taxon>
        <taxon>Magnoliopsida</taxon>
        <taxon>eudicotyledons</taxon>
        <taxon>Gunneridae</taxon>
        <taxon>Pentapetalae</taxon>
        <taxon>rosids</taxon>
        <taxon>fabids</taxon>
        <taxon>Malpighiales</taxon>
        <taxon>Euphorbiaceae</taxon>
        <taxon>Crotonoideae</taxon>
        <taxon>Micrandreae</taxon>
        <taxon>Hevea</taxon>
    </lineage>
</organism>
<dbReference type="InterPro" id="IPR053211">
    <property type="entry name" value="DNA_repair-toleration"/>
</dbReference>
<dbReference type="PROSITE" id="PS51450">
    <property type="entry name" value="LRR"/>
    <property type="match status" value="1"/>
</dbReference>
<keyword evidence="8 10" id="KW-1133">Transmembrane helix</keyword>
<evidence type="ECO:0000313" key="12">
    <source>
        <dbReference type="Proteomes" id="UP000467840"/>
    </source>
</evidence>
<evidence type="ECO:0000313" key="11">
    <source>
        <dbReference type="EMBL" id="KAF2296518.1"/>
    </source>
</evidence>
<dbReference type="FunFam" id="3.80.10.10:FF:000095">
    <property type="entry name" value="LRR receptor-like serine/threonine-protein kinase GSO1"/>
    <property type="match status" value="1"/>
</dbReference>
<evidence type="ECO:0000256" key="6">
    <source>
        <dbReference type="ARBA" id="ARBA00022729"/>
    </source>
</evidence>
<keyword evidence="6" id="KW-0732">Signal</keyword>
<keyword evidence="7" id="KW-0677">Repeat</keyword>
<evidence type="ECO:0000256" key="9">
    <source>
        <dbReference type="ARBA" id="ARBA00023136"/>
    </source>
</evidence>
<sequence length="702" mass="77587">MMRSCNLGPSFPGRIPLPSNQTAVLDLSNNKFSGPIPETVGDISFFILSLASNQIISAIPTSVGRMQTVHVIDLSRNNLTGRIPKSIGNCGFLQILDLQNNYLTGRIPSSLGQLTHLQTIHLRDNMITGRLPSSFKNLSRLKTLDLGCNRLTGIHNGNAQLVDCLDSDREALIDFKEDLSFNKFFAEFPNWLVNISSLVYVDIRYSQLHGSIPLALSMLPILQFLHVEFNHLKANSSPLFQGSWKNLEVLNLGINIIYGEFTQILEGTDDCLSKSPVPSLQYLLLRRSRLVGKLLTWLGQIQNLVERCLNYNLFHGPIPDLGALRCLATLLLGKNELNGTLSDTLFQLPKLSILDVSDNQLTESLPYSLAWVSMLSVLDVSFNCLTGLQSLDMASFLLGPSFPAWLKYQSNLSYLDFSNASLSGSIPSWFWDISGGLNSLNLSFNQLKGQLPNPLNLQEVAFLDLSSNLFEGPIPLLLAGIQVLDLSDNRFSGLIAKMISGFTQFWIFLSFAGNQLIGEIPDSIGQTFSSIIIDLSRNNLSGSIPSNMANCRQLQVLDIQNNYQERHWMTGNIPSWFGHGFQNLRILRLRSNTFSGELPSSLSSLGSLQILDLAENELEGDYPTSAGTAECAIADGYSVDKWFYLAVGLGFAAGILVPCFILIVQRTWSDVCFSFVDKTANGLLYWGQETTAFFKTGGDHNP</sequence>
<dbReference type="EMBL" id="JAAGAX010000013">
    <property type="protein sequence ID" value="KAF2296518.1"/>
    <property type="molecule type" value="Genomic_DNA"/>
</dbReference>
<evidence type="ECO:0000256" key="2">
    <source>
        <dbReference type="ARBA" id="ARBA00004236"/>
    </source>
</evidence>
<keyword evidence="4" id="KW-0433">Leucine-rich repeat</keyword>
<keyword evidence="12" id="KW-1185">Reference proteome</keyword>
<dbReference type="Pfam" id="PF00560">
    <property type="entry name" value="LRR_1"/>
    <property type="match status" value="8"/>
</dbReference>
<evidence type="ECO:0000256" key="7">
    <source>
        <dbReference type="ARBA" id="ARBA00022737"/>
    </source>
</evidence>
<feature type="transmembrane region" description="Helical" evidence="10">
    <location>
        <begin position="642"/>
        <end position="664"/>
    </location>
</feature>
<evidence type="ECO:0000256" key="1">
    <source>
        <dbReference type="ARBA" id="ARBA00004167"/>
    </source>
</evidence>
<gene>
    <name evidence="11" type="ORF">GH714_040510</name>
</gene>
<keyword evidence="9 10" id="KW-0472">Membrane</keyword>
<reference evidence="11 12" key="1">
    <citation type="journal article" date="2020" name="Mol. Plant">
        <title>The Chromosome-Based Rubber Tree Genome Provides New Insights into Spurge Genome Evolution and Rubber Biosynthesis.</title>
        <authorList>
            <person name="Liu J."/>
            <person name="Shi C."/>
            <person name="Shi C.C."/>
            <person name="Li W."/>
            <person name="Zhang Q.J."/>
            <person name="Zhang Y."/>
            <person name="Li K."/>
            <person name="Lu H.F."/>
            <person name="Shi C."/>
            <person name="Zhu S.T."/>
            <person name="Xiao Z.Y."/>
            <person name="Nan H."/>
            <person name="Yue Y."/>
            <person name="Zhu X.G."/>
            <person name="Wu Y."/>
            <person name="Hong X.N."/>
            <person name="Fan G.Y."/>
            <person name="Tong Y."/>
            <person name="Zhang D."/>
            <person name="Mao C.L."/>
            <person name="Liu Y.L."/>
            <person name="Hao S.J."/>
            <person name="Liu W.Q."/>
            <person name="Lv M.Q."/>
            <person name="Zhang H.B."/>
            <person name="Liu Y."/>
            <person name="Hu-Tang G.R."/>
            <person name="Wang J.P."/>
            <person name="Wang J.H."/>
            <person name="Sun Y.H."/>
            <person name="Ni S.B."/>
            <person name="Chen W.B."/>
            <person name="Zhang X.C."/>
            <person name="Jiao Y.N."/>
            <person name="Eichler E.E."/>
            <person name="Li G.H."/>
            <person name="Liu X."/>
            <person name="Gao L.Z."/>
        </authorList>
    </citation>
    <scope>NUCLEOTIDE SEQUENCE [LARGE SCALE GENOMIC DNA]</scope>
    <source>
        <strain evidence="12">cv. GT1</strain>
        <tissue evidence="11">Leaf</tissue>
    </source>
</reference>
<dbReference type="Proteomes" id="UP000467840">
    <property type="component" value="Chromosome 7"/>
</dbReference>
<evidence type="ECO:0000256" key="3">
    <source>
        <dbReference type="ARBA" id="ARBA00022475"/>
    </source>
</evidence>
<protein>
    <recommendedName>
        <fullName evidence="13">Leucine-rich repeat-containing N-terminal plant-type domain-containing protein</fullName>
    </recommendedName>
</protein>
<evidence type="ECO:0000256" key="5">
    <source>
        <dbReference type="ARBA" id="ARBA00022692"/>
    </source>
</evidence>
<dbReference type="GO" id="GO:0005886">
    <property type="term" value="C:plasma membrane"/>
    <property type="evidence" value="ECO:0007669"/>
    <property type="project" value="UniProtKB-SubCell"/>
</dbReference>
<dbReference type="InterPro" id="IPR001611">
    <property type="entry name" value="Leu-rich_rpt"/>
</dbReference>
<evidence type="ECO:0008006" key="13">
    <source>
        <dbReference type="Google" id="ProtNLM"/>
    </source>
</evidence>
<dbReference type="Pfam" id="PF13855">
    <property type="entry name" value="LRR_8"/>
    <property type="match status" value="1"/>
</dbReference>
<keyword evidence="5 10" id="KW-0812">Transmembrane</keyword>
<keyword evidence="3" id="KW-1003">Cell membrane</keyword>
<dbReference type="SUPFAM" id="SSF52058">
    <property type="entry name" value="L domain-like"/>
    <property type="match status" value="2"/>
</dbReference>
<evidence type="ECO:0000256" key="8">
    <source>
        <dbReference type="ARBA" id="ARBA00022989"/>
    </source>
</evidence>
<dbReference type="Gene3D" id="3.80.10.10">
    <property type="entry name" value="Ribonuclease Inhibitor"/>
    <property type="match status" value="4"/>
</dbReference>
<proteinExistence type="predicted"/>